<reference evidence="3 4" key="1">
    <citation type="submission" date="2023-07" db="EMBL/GenBank/DDBJ databases">
        <title>Sequencing the genomes of 1000 actinobacteria strains.</title>
        <authorList>
            <person name="Klenk H.-P."/>
        </authorList>
    </citation>
    <scope>NUCLEOTIDE SEQUENCE [LARGE SCALE GENOMIC DNA]</scope>
    <source>
        <strain evidence="3 4">DSM 15539</strain>
    </source>
</reference>
<feature type="domain" description="Serine aminopeptidase S33" evidence="2">
    <location>
        <begin position="80"/>
        <end position="240"/>
    </location>
</feature>
<dbReference type="Proteomes" id="UP001266099">
    <property type="component" value="Unassembled WGS sequence"/>
</dbReference>
<dbReference type="RefSeq" id="WP_309956872.1">
    <property type="nucleotide sequence ID" value="NZ_JAVDUJ010000001.1"/>
</dbReference>
<dbReference type="EMBL" id="JAVDUJ010000001">
    <property type="protein sequence ID" value="MDR6939860.1"/>
    <property type="molecule type" value="Genomic_DNA"/>
</dbReference>
<dbReference type="InterPro" id="IPR051044">
    <property type="entry name" value="MAG_DAG_Lipase"/>
</dbReference>
<feature type="region of interest" description="Disordered" evidence="1">
    <location>
        <begin position="231"/>
        <end position="251"/>
    </location>
</feature>
<dbReference type="Gene3D" id="3.40.50.1820">
    <property type="entry name" value="alpha/beta hydrolase"/>
    <property type="match status" value="1"/>
</dbReference>
<keyword evidence="3" id="KW-0378">Hydrolase</keyword>
<keyword evidence="4" id="KW-1185">Reference proteome</keyword>
<proteinExistence type="predicted"/>
<name>A0ABU1T3Q0_9ACTO</name>
<evidence type="ECO:0000313" key="3">
    <source>
        <dbReference type="EMBL" id="MDR6939860.1"/>
    </source>
</evidence>
<evidence type="ECO:0000313" key="4">
    <source>
        <dbReference type="Proteomes" id="UP001266099"/>
    </source>
</evidence>
<protein>
    <submittedName>
        <fullName evidence="3">Alpha-beta hydrolase superfamily lysophospholipase</fullName>
    </submittedName>
</protein>
<feature type="compositionally biased region" description="Polar residues" evidence="1">
    <location>
        <begin position="231"/>
        <end position="244"/>
    </location>
</feature>
<evidence type="ECO:0000259" key="2">
    <source>
        <dbReference type="Pfam" id="PF12146"/>
    </source>
</evidence>
<evidence type="ECO:0000256" key="1">
    <source>
        <dbReference type="SAM" id="MobiDB-lite"/>
    </source>
</evidence>
<dbReference type="GO" id="GO:0016787">
    <property type="term" value="F:hydrolase activity"/>
    <property type="evidence" value="ECO:0007669"/>
    <property type="project" value="UniProtKB-KW"/>
</dbReference>
<sequence>MYQHDANQQIQWQPDILGPGFEMTQCELHADSEGRKITTIVRHNPANDPQAECFAHNGTTAQNYNSINPAPNTLSTTTQKPRFAFLAIHGWNDYFYQVELARAISAFGGKFYAVDLAKYGRSHLPHQMWGYTTDLSDYDEDIHAARDVIYRELPSDTPLILYGHSTGGLTTALWAHRHPGALTGLLLNSPWLEIQAATVLRQAGQPAIEIISRLDPTTIIPSNDDGCYQRSLTGNHLSDPSSASEIDPESDPFFTDGWKPDLNYRHYPSFPVRAGWLNAILRGHEQVAAGLQITAPILTLTSDSSYFGNGEWDSRYLSTDGVLRVDQIWKRCLNLGNSLTLEKIPDAIHDVTFSRYAARARAFNVIAKWVNAILPPHPVSQQ</sequence>
<dbReference type="PANTHER" id="PTHR11614">
    <property type="entry name" value="PHOSPHOLIPASE-RELATED"/>
    <property type="match status" value="1"/>
</dbReference>
<dbReference type="SUPFAM" id="SSF53474">
    <property type="entry name" value="alpha/beta-Hydrolases"/>
    <property type="match status" value="1"/>
</dbReference>
<dbReference type="InterPro" id="IPR029058">
    <property type="entry name" value="AB_hydrolase_fold"/>
</dbReference>
<gene>
    <name evidence="3" type="ORF">J2S36_001403</name>
</gene>
<dbReference type="Pfam" id="PF12146">
    <property type="entry name" value="Hydrolase_4"/>
    <property type="match status" value="1"/>
</dbReference>
<dbReference type="InterPro" id="IPR022742">
    <property type="entry name" value="Hydrolase_4"/>
</dbReference>
<comment type="caution">
    <text evidence="3">The sequence shown here is derived from an EMBL/GenBank/DDBJ whole genome shotgun (WGS) entry which is preliminary data.</text>
</comment>
<accession>A0ABU1T3Q0</accession>
<organism evidence="3 4">
    <name type="scientific">Arcanobacterium hippocoleae</name>
    <dbReference type="NCBI Taxonomy" id="149017"/>
    <lineage>
        <taxon>Bacteria</taxon>
        <taxon>Bacillati</taxon>
        <taxon>Actinomycetota</taxon>
        <taxon>Actinomycetes</taxon>
        <taxon>Actinomycetales</taxon>
        <taxon>Actinomycetaceae</taxon>
        <taxon>Arcanobacterium</taxon>
    </lineage>
</organism>